<comment type="caution">
    <text evidence="2">The sequence shown here is derived from an EMBL/GenBank/DDBJ whole genome shotgun (WGS) entry which is preliminary data.</text>
</comment>
<sequence>MTPGPYSVTQRGPFRKPALLACALLVPALAACTAGTGSAAAPTPTPTGQNRQQLITALKDVAACFRQNGVPGVGDPVTEEDGAVHLPGVPRPVPERARNACVSQIRRADSLRDAGEPRYTAAQIEQLKKLARCIREHGTPDWPDPDAQGRFPLDRRLAGLDKQAMRPALEACEQYFVGGGIQVVGPGDQGGGNR</sequence>
<name>A0A8J3WVS7_9ACTN</name>
<dbReference type="AlphaFoldDB" id="A0A8J3WVS7"/>
<protein>
    <recommendedName>
        <fullName evidence="4">Lipoprotein</fullName>
    </recommendedName>
</protein>
<dbReference type="EMBL" id="BOOK01000038">
    <property type="protein sequence ID" value="GII03385.1"/>
    <property type="molecule type" value="Genomic_DNA"/>
</dbReference>
<dbReference type="RefSeq" id="WP_203877666.1">
    <property type="nucleotide sequence ID" value="NZ_BOOK01000038.1"/>
</dbReference>
<reference evidence="2" key="1">
    <citation type="submission" date="2021-01" db="EMBL/GenBank/DDBJ databases">
        <title>Whole genome shotgun sequence of Planobispora takensis NBRC 109077.</title>
        <authorList>
            <person name="Komaki H."/>
            <person name="Tamura T."/>
        </authorList>
    </citation>
    <scope>NUCLEOTIDE SEQUENCE</scope>
    <source>
        <strain evidence="2">NBRC 109077</strain>
    </source>
</reference>
<keyword evidence="3" id="KW-1185">Reference proteome</keyword>
<evidence type="ECO:0000256" key="1">
    <source>
        <dbReference type="SAM" id="SignalP"/>
    </source>
</evidence>
<accession>A0A8J3WVS7</accession>
<keyword evidence="1" id="KW-0732">Signal</keyword>
<evidence type="ECO:0000313" key="2">
    <source>
        <dbReference type="EMBL" id="GII03385.1"/>
    </source>
</evidence>
<evidence type="ECO:0000313" key="3">
    <source>
        <dbReference type="Proteomes" id="UP000634476"/>
    </source>
</evidence>
<proteinExistence type="predicted"/>
<evidence type="ECO:0008006" key="4">
    <source>
        <dbReference type="Google" id="ProtNLM"/>
    </source>
</evidence>
<dbReference type="Proteomes" id="UP000634476">
    <property type="component" value="Unassembled WGS sequence"/>
</dbReference>
<organism evidence="2 3">
    <name type="scientific">Planobispora takensis</name>
    <dbReference type="NCBI Taxonomy" id="1367882"/>
    <lineage>
        <taxon>Bacteria</taxon>
        <taxon>Bacillati</taxon>
        <taxon>Actinomycetota</taxon>
        <taxon>Actinomycetes</taxon>
        <taxon>Streptosporangiales</taxon>
        <taxon>Streptosporangiaceae</taxon>
        <taxon>Planobispora</taxon>
    </lineage>
</organism>
<gene>
    <name evidence="2" type="ORF">Pta02_53930</name>
</gene>
<feature type="signal peptide" evidence="1">
    <location>
        <begin position="1"/>
        <end position="39"/>
    </location>
</feature>
<feature type="chain" id="PRO_5039172711" description="Lipoprotein" evidence="1">
    <location>
        <begin position="40"/>
        <end position="194"/>
    </location>
</feature>